<evidence type="ECO:0000256" key="2">
    <source>
        <dbReference type="ARBA" id="ARBA00022737"/>
    </source>
</evidence>
<evidence type="ECO:0000256" key="1">
    <source>
        <dbReference type="ARBA" id="ARBA00022729"/>
    </source>
</evidence>
<name>A0AA38RVR3_9PEZI</name>
<evidence type="ECO:0000313" key="4">
    <source>
        <dbReference type="EMBL" id="KAJ9149323.1"/>
    </source>
</evidence>
<comment type="caution">
    <text evidence="4">The sequence shown here is derived from an EMBL/GenBank/DDBJ whole genome shotgun (WGS) entry which is preliminary data.</text>
</comment>
<keyword evidence="4" id="KW-0378">Hydrolase</keyword>
<keyword evidence="5" id="KW-1185">Reference proteome</keyword>
<keyword evidence="1" id="KW-0732">Signal</keyword>
<dbReference type="Gene3D" id="2.160.20.10">
    <property type="entry name" value="Single-stranded right-handed beta-helix, Pectin lyase-like"/>
    <property type="match status" value="1"/>
</dbReference>
<dbReference type="GO" id="GO:0005576">
    <property type="term" value="C:extracellular region"/>
    <property type="evidence" value="ECO:0007669"/>
    <property type="project" value="TreeGrafter"/>
</dbReference>
<dbReference type="AlphaFoldDB" id="A0AA38RVR3"/>
<dbReference type="PANTHER" id="PTHR31884">
    <property type="entry name" value="POLYGALACTURONASE"/>
    <property type="match status" value="1"/>
</dbReference>
<dbReference type="InterPro" id="IPR011050">
    <property type="entry name" value="Pectin_lyase_fold/virulence"/>
</dbReference>
<sequence>MSVGAACWNNYRLVFAVGQTYNLLAPIHFSKLESVEFLIEGNISLPRDIEVTEAVINNTHVYPGHWITVSSSQGVTVTGSKDLWAGWFLGHGELWWPMANNRNNDARPHFFSFKVTSSRLRNVKVLDPVADRFFFNTVEHGIDLSASDFVIDRWTSRNGGDVINVAPPAADLTRRNAIAYGTHGVAVSCSSGTGSGSPFENMMIYNSLIGARFKGSLAAYARNFRWENIVATASEELRDGSCISGPCWSHTAGESPSKALYILCKDANHCQDFHFENLALFGAGGDLSVQPGEMDCAGLEASPGWGSCAPTQQ</sequence>
<evidence type="ECO:0000256" key="3">
    <source>
        <dbReference type="ARBA" id="ARBA00023316"/>
    </source>
</evidence>
<dbReference type="GO" id="GO:0045490">
    <property type="term" value="P:pectin catabolic process"/>
    <property type="evidence" value="ECO:0007669"/>
    <property type="project" value="TreeGrafter"/>
</dbReference>
<organism evidence="4 5">
    <name type="scientific">Pleurostoma richardsiae</name>
    <dbReference type="NCBI Taxonomy" id="41990"/>
    <lineage>
        <taxon>Eukaryota</taxon>
        <taxon>Fungi</taxon>
        <taxon>Dikarya</taxon>
        <taxon>Ascomycota</taxon>
        <taxon>Pezizomycotina</taxon>
        <taxon>Sordariomycetes</taxon>
        <taxon>Sordariomycetidae</taxon>
        <taxon>Calosphaeriales</taxon>
        <taxon>Pleurostomataceae</taxon>
        <taxon>Pleurostoma</taxon>
    </lineage>
</organism>
<dbReference type="InterPro" id="IPR050434">
    <property type="entry name" value="Glycosyl_hydrlase_28"/>
</dbReference>
<dbReference type="GO" id="GO:0004650">
    <property type="term" value="F:polygalacturonase activity"/>
    <property type="evidence" value="ECO:0007669"/>
    <property type="project" value="TreeGrafter"/>
</dbReference>
<dbReference type="InterPro" id="IPR012334">
    <property type="entry name" value="Pectin_lyas_fold"/>
</dbReference>
<dbReference type="PANTHER" id="PTHR31884:SF1">
    <property type="entry name" value="POLYGALACTURONASE"/>
    <property type="match status" value="1"/>
</dbReference>
<dbReference type="EMBL" id="JANBVO010000010">
    <property type="protein sequence ID" value="KAJ9149323.1"/>
    <property type="molecule type" value="Genomic_DNA"/>
</dbReference>
<protein>
    <submittedName>
        <fullName evidence="4">Glycoside hydrolase family 28 protein</fullName>
    </submittedName>
</protein>
<dbReference type="SUPFAM" id="SSF51126">
    <property type="entry name" value="Pectin lyase-like"/>
    <property type="match status" value="1"/>
</dbReference>
<gene>
    <name evidence="4" type="ORF">NKR23_g4205</name>
</gene>
<proteinExistence type="predicted"/>
<dbReference type="GO" id="GO:0071555">
    <property type="term" value="P:cell wall organization"/>
    <property type="evidence" value="ECO:0007669"/>
    <property type="project" value="UniProtKB-KW"/>
</dbReference>
<evidence type="ECO:0000313" key="5">
    <source>
        <dbReference type="Proteomes" id="UP001174694"/>
    </source>
</evidence>
<accession>A0AA38RVR3</accession>
<keyword evidence="2" id="KW-0677">Repeat</keyword>
<reference evidence="4" key="1">
    <citation type="submission" date="2022-07" db="EMBL/GenBank/DDBJ databases">
        <title>Fungi with potential for degradation of polypropylene.</title>
        <authorList>
            <person name="Gostincar C."/>
        </authorList>
    </citation>
    <scope>NUCLEOTIDE SEQUENCE</scope>
    <source>
        <strain evidence="4">EXF-13308</strain>
    </source>
</reference>
<keyword evidence="3" id="KW-0961">Cell wall biogenesis/degradation</keyword>
<dbReference type="Proteomes" id="UP001174694">
    <property type="component" value="Unassembled WGS sequence"/>
</dbReference>